<dbReference type="RefSeq" id="WP_136077757.1">
    <property type="nucleotide sequence ID" value="NZ_CAAHFG010000001.1"/>
</dbReference>
<feature type="chain" id="PRO_5025372735" description="Lipoprotein SmpA/OmlA domain-containing protein" evidence="1">
    <location>
        <begin position="25"/>
        <end position="181"/>
    </location>
</feature>
<organism evidence="2 3">
    <name type="scientific">Pontiella desulfatans</name>
    <dbReference type="NCBI Taxonomy" id="2750659"/>
    <lineage>
        <taxon>Bacteria</taxon>
        <taxon>Pseudomonadati</taxon>
        <taxon>Kiritimatiellota</taxon>
        <taxon>Kiritimatiellia</taxon>
        <taxon>Kiritimatiellales</taxon>
        <taxon>Pontiellaceae</taxon>
        <taxon>Pontiella</taxon>
    </lineage>
</organism>
<reference evidence="2 3" key="1">
    <citation type="submission" date="2019-04" db="EMBL/GenBank/DDBJ databases">
        <authorList>
            <person name="Van Vliet M D."/>
        </authorList>
    </citation>
    <scope>NUCLEOTIDE SEQUENCE [LARGE SCALE GENOMIC DNA]</scope>
    <source>
        <strain evidence="2 3">F1</strain>
    </source>
</reference>
<accession>A0A6C2TWW6</accession>
<dbReference type="AlphaFoldDB" id="A0A6C2TWW6"/>
<proteinExistence type="predicted"/>
<protein>
    <recommendedName>
        <fullName evidence="4">Lipoprotein SmpA/OmlA domain-containing protein</fullName>
    </recommendedName>
</protein>
<keyword evidence="3" id="KW-1185">Reference proteome</keyword>
<dbReference type="EMBL" id="CAAHFG010000001">
    <property type="protein sequence ID" value="VGO12057.1"/>
    <property type="molecule type" value="Genomic_DNA"/>
</dbReference>
<evidence type="ECO:0008006" key="4">
    <source>
        <dbReference type="Google" id="ProtNLM"/>
    </source>
</evidence>
<name>A0A6C2TWW6_PONDE</name>
<sequence>MTLSRRRMVALGAVSCLPGLGAFAAEKGTYFTTANIWYEVPQKIYSTNYHVGRIIPAGSEIEVSSISRNRVAFKVKGNDAEYLWTFFVKHSSLDFEKEFARLFSKTNTFSELAKKLDEKTLSAIQKGKVEDGMAREAVLASYGYPPSHRTPDLDDDVWVYWINRFKTRSVNFEDGKVAPSE</sequence>
<feature type="signal peptide" evidence="1">
    <location>
        <begin position="1"/>
        <end position="24"/>
    </location>
</feature>
<evidence type="ECO:0000313" key="2">
    <source>
        <dbReference type="EMBL" id="VGO12057.1"/>
    </source>
</evidence>
<dbReference type="Proteomes" id="UP000366872">
    <property type="component" value="Unassembled WGS sequence"/>
</dbReference>
<gene>
    <name evidence="2" type="ORF">PDESU_00606</name>
</gene>
<evidence type="ECO:0000313" key="3">
    <source>
        <dbReference type="Proteomes" id="UP000366872"/>
    </source>
</evidence>
<evidence type="ECO:0000256" key="1">
    <source>
        <dbReference type="SAM" id="SignalP"/>
    </source>
</evidence>
<keyword evidence="1" id="KW-0732">Signal</keyword>